<keyword evidence="10" id="KW-1185">Reference proteome</keyword>
<comment type="caution">
    <text evidence="9">The sequence shown here is derived from an EMBL/GenBank/DDBJ whole genome shotgun (WGS) entry which is preliminary data.</text>
</comment>
<feature type="transmembrane region" description="Helical" evidence="8">
    <location>
        <begin position="194"/>
        <end position="211"/>
    </location>
</feature>
<keyword evidence="6 8" id="KW-0472">Membrane</keyword>
<dbReference type="PANTHER" id="PTHR10464">
    <property type="entry name" value="UREA TRANSPORTER"/>
    <property type="match status" value="1"/>
</dbReference>
<feature type="transmembrane region" description="Helical" evidence="8">
    <location>
        <begin position="87"/>
        <end position="106"/>
    </location>
</feature>
<comment type="similarity">
    <text evidence="2">Belongs to the urea transporter family.</text>
</comment>
<dbReference type="GO" id="GO:0005886">
    <property type="term" value="C:plasma membrane"/>
    <property type="evidence" value="ECO:0007669"/>
    <property type="project" value="UniProtKB-SubCell"/>
</dbReference>
<gene>
    <name evidence="9" type="ORF">GCM10017655_26440</name>
</gene>
<sequence>MTQFSYGKALLNGCSQIFLQQHALFGGLVMLAIAVAAPDLLGGALLGGFAAALVARRRHYAQADIEAGLYSYNGVLLGLILCNRFAWSALLPLLIIASAGASSLVLERLMRGNRQRQWLPAFTAPFVGLTWLVLSLLPTTLTPPLQAPAISTPVLDALGLGAALLKGVGQVIFLGNPLAGAIVLFGLCLASRRAALWAVLGSTIGLAFAWQQGWSSANALNGLYGYNCVLVGVALSQVYRNGAVIVLGILLALPLQPGFAAFALPELTAPFILACWLVQATHRTLRRGAEDSRPRRLL</sequence>
<dbReference type="AlphaFoldDB" id="A0A9W6K674"/>
<evidence type="ECO:0000256" key="2">
    <source>
        <dbReference type="ARBA" id="ARBA00005914"/>
    </source>
</evidence>
<dbReference type="PANTHER" id="PTHR10464:SF4">
    <property type="entry name" value="UREA TRANSPORTER"/>
    <property type="match status" value="1"/>
</dbReference>
<accession>A0A9W6K674</accession>
<feature type="transmembrane region" description="Helical" evidence="8">
    <location>
        <begin position="157"/>
        <end position="187"/>
    </location>
</feature>
<keyword evidence="5 8" id="KW-1133">Transmembrane helix</keyword>
<feature type="transmembrane region" description="Helical" evidence="8">
    <location>
        <begin position="267"/>
        <end position="285"/>
    </location>
</feature>
<keyword evidence="3" id="KW-1003">Cell membrane</keyword>
<evidence type="ECO:0000313" key="10">
    <source>
        <dbReference type="Proteomes" id="UP001143328"/>
    </source>
</evidence>
<feature type="transmembrane region" description="Helical" evidence="8">
    <location>
        <begin position="28"/>
        <end position="53"/>
    </location>
</feature>
<feature type="transmembrane region" description="Helical" evidence="8">
    <location>
        <begin position="118"/>
        <end position="137"/>
    </location>
</feature>
<organism evidence="9 10">
    <name type="scientific">Pseudomonas turukhanskensis</name>
    <dbReference type="NCBI Taxonomy" id="1806536"/>
    <lineage>
        <taxon>Bacteria</taxon>
        <taxon>Pseudomonadati</taxon>
        <taxon>Pseudomonadota</taxon>
        <taxon>Gammaproteobacteria</taxon>
        <taxon>Pseudomonadales</taxon>
        <taxon>Pseudomonadaceae</taxon>
        <taxon>Pseudomonas</taxon>
    </lineage>
</organism>
<dbReference type="EMBL" id="BSFN01000006">
    <property type="protein sequence ID" value="GLK89582.1"/>
    <property type="molecule type" value="Genomic_DNA"/>
</dbReference>
<name>A0A9W6K674_9PSED</name>
<evidence type="ECO:0000256" key="6">
    <source>
        <dbReference type="ARBA" id="ARBA00023136"/>
    </source>
</evidence>
<keyword evidence="4 8" id="KW-0812">Transmembrane</keyword>
<evidence type="ECO:0000256" key="7">
    <source>
        <dbReference type="PIRSR" id="PIRSR016502-1"/>
    </source>
</evidence>
<reference evidence="9" key="1">
    <citation type="journal article" date="2014" name="Int. J. Syst. Evol. Microbiol.">
        <title>Complete genome sequence of Corynebacterium casei LMG S-19264T (=DSM 44701T), isolated from a smear-ripened cheese.</title>
        <authorList>
            <consortium name="US DOE Joint Genome Institute (JGI-PGF)"/>
            <person name="Walter F."/>
            <person name="Albersmeier A."/>
            <person name="Kalinowski J."/>
            <person name="Ruckert C."/>
        </authorList>
    </citation>
    <scope>NUCLEOTIDE SEQUENCE</scope>
    <source>
        <strain evidence="9">VKM B-2935</strain>
    </source>
</reference>
<dbReference type="InterPro" id="IPR029020">
    <property type="entry name" value="Ammonium/urea_transptr"/>
</dbReference>
<proteinExistence type="inferred from homology"/>
<reference evidence="9" key="2">
    <citation type="submission" date="2023-01" db="EMBL/GenBank/DDBJ databases">
        <authorList>
            <person name="Sun Q."/>
            <person name="Evtushenko L."/>
        </authorList>
    </citation>
    <scope>NUCLEOTIDE SEQUENCE</scope>
    <source>
        <strain evidence="9">VKM B-2935</strain>
    </source>
</reference>
<dbReference type="PIRSF" id="PIRSF016502">
    <property type="entry name" value="Urea_transporter"/>
    <property type="match status" value="1"/>
</dbReference>
<evidence type="ECO:0000256" key="4">
    <source>
        <dbReference type="ARBA" id="ARBA00022692"/>
    </source>
</evidence>
<comment type="subcellular location">
    <subcellularLocation>
        <location evidence="1">Cell membrane</location>
        <topology evidence="1">Multi-pass membrane protein</topology>
    </subcellularLocation>
</comment>
<protein>
    <submittedName>
        <fullName evidence="9">Transporter</fullName>
    </submittedName>
</protein>
<evidence type="ECO:0000313" key="9">
    <source>
        <dbReference type="EMBL" id="GLK89582.1"/>
    </source>
</evidence>
<dbReference type="Pfam" id="PF03253">
    <property type="entry name" value="UT"/>
    <property type="match status" value="1"/>
</dbReference>
<dbReference type="Gene3D" id="1.10.3430.10">
    <property type="entry name" value="Ammonium transporter AmtB like domains"/>
    <property type="match status" value="1"/>
</dbReference>
<evidence type="ECO:0000256" key="3">
    <source>
        <dbReference type="ARBA" id="ARBA00022475"/>
    </source>
</evidence>
<dbReference type="Proteomes" id="UP001143328">
    <property type="component" value="Unassembled WGS sequence"/>
</dbReference>
<evidence type="ECO:0000256" key="1">
    <source>
        <dbReference type="ARBA" id="ARBA00004651"/>
    </source>
</evidence>
<dbReference type="RefSeq" id="WP_271195768.1">
    <property type="nucleotide sequence ID" value="NZ_BSFN01000006.1"/>
</dbReference>
<dbReference type="InterPro" id="IPR004937">
    <property type="entry name" value="Urea_transporter"/>
</dbReference>
<dbReference type="GO" id="GO:0015204">
    <property type="term" value="F:urea transmembrane transporter activity"/>
    <property type="evidence" value="ECO:0007669"/>
    <property type="project" value="InterPro"/>
</dbReference>
<evidence type="ECO:0000256" key="5">
    <source>
        <dbReference type="ARBA" id="ARBA00022989"/>
    </source>
</evidence>
<evidence type="ECO:0000256" key="8">
    <source>
        <dbReference type="SAM" id="Phobius"/>
    </source>
</evidence>
<feature type="site" description="Important for channel permeability" evidence="7">
    <location>
        <position position="268"/>
    </location>
</feature>